<dbReference type="AlphaFoldDB" id="A0A6M3K777"/>
<proteinExistence type="predicted"/>
<sequence>MENMDNNDLAKVLKEAQSRINKLAGQCREEGSFDHPEATQLIEDMAVVMTDGVMLFMQHLISEDLQSSGITGGLALVYHMGYKEGMKQATIDEGGDSGRMTKVLITAAVDYLQVTGSEPAPEKIWEQTNRWWERAGS</sequence>
<gene>
    <name evidence="1" type="ORF">MM415A01257_0015</name>
</gene>
<accession>A0A6M3K777</accession>
<protein>
    <submittedName>
        <fullName evidence="1">Uncharacterized protein</fullName>
    </submittedName>
</protein>
<name>A0A6M3K777_9ZZZZ</name>
<reference evidence="1" key="1">
    <citation type="submission" date="2020-03" db="EMBL/GenBank/DDBJ databases">
        <title>The deep terrestrial virosphere.</title>
        <authorList>
            <person name="Holmfeldt K."/>
            <person name="Nilsson E."/>
            <person name="Simone D."/>
            <person name="Lopez-Fernandez M."/>
            <person name="Wu X."/>
            <person name="de Brujin I."/>
            <person name="Lundin D."/>
            <person name="Andersson A."/>
            <person name="Bertilsson S."/>
            <person name="Dopson M."/>
        </authorList>
    </citation>
    <scope>NUCLEOTIDE SEQUENCE</scope>
    <source>
        <strain evidence="1">MM415A01257</strain>
    </source>
</reference>
<organism evidence="1">
    <name type="scientific">viral metagenome</name>
    <dbReference type="NCBI Taxonomy" id="1070528"/>
    <lineage>
        <taxon>unclassified sequences</taxon>
        <taxon>metagenomes</taxon>
        <taxon>organismal metagenomes</taxon>
    </lineage>
</organism>
<dbReference type="EMBL" id="MT142292">
    <property type="protein sequence ID" value="QJA77616.1"/>
    <property type="molecule type" value="Genomic_DNA"/>
</dbReference>
<evidence type="ECO:0000313" key="1">
    <source>
        <dbReference type="EMBL" id="QJA77616.1"/>
    </source>
</evidence>